<dbReference type="SMART" id="SM00400">
    <property type="entry name" value="ZnF_CHCC"/>
    <property type="match status" value="1"/>
</dbReference>
<comment type="cofactor">
    <cofactor evidence="12 13 14">
        <name>Zn(2+)</name>
        <dbReference type="ChEBI" id="CHEBI:29105"/>
    </cofactor>
    <text evidence="12 13 14">Binds 1 zinc ion per monomer.</text>
</comment>
<keyword evidence="7 12" id="KW-0863">Zinc-finger</keyword>
<keyword evidence="6 12" id="KW-0479">Metal-binding</keyword>
<dbReference type="Gene3D" id="3.40.1360.10">
    <property type="match status" value="1"/>
</dbReference>
<evidence type="ECO:0000256" key="12">
    <source>
        <dbReference type="HAMAP-Rule" id="MF_00974"/>
    </source>
</evidence>
<accession>A0A9D9DEJ3</accession>
<dbReference type="Proteomes" id="UP000823634">
    <property type="component" value="Unassembled WGS sequence"/>
</dbReference>
<dbReference type="PIRSF" id="PIRSF002811">
    <property type="entry name" value="DnaG"/>
    <property type="match status" value="1"/>
</dbReference>
<dbReference type="CDD" id="cd03364">
    <property type="entry name" value="TOPRIM_DnaG_primases"/>
    <property type="match status" value="1"/>
</dbReference>
<dbReference type="InterPro" id="IPR030846">
    <property type="entry name" value="DnaG_bac"/>
</dbReference>
<dbReference type="EMBL" id="JADINA010000021">
    <property type="protein sequence ID" value="MBO8426294.1"/>
    <property type="molecule type" value="Genomic_DNA"/>
</dbReference>
<dbReference type="InterPro" id="IPR006295">
    <property type="entry name" value="DNA_primase_DnaG"/>
</dbReference>
<keyword evidence="10 12" id="KW-0238">DNA-binding</keyword>
<evidence type="ECO:0000259" key="15">
    <source>
        <dbReference type="PROSITE" id="PS50880"/>
    </source>
</evidence>
<dbReference type="PANTHER" id="PTHR30313:SF2">
    <property type="entry name" value="DNA PRIMASE"/>
    <property type="match status" value="1"/>
</dbReference>
<dbReference type="InterPro" id="IPR034151">
    <property type="entry name" value="TOPRIM_DnaG_bac"/>
</dbReference>
<feature type="zinc finger region" description="CHC2-type" evidence="12 14">
    <location>
        <begin position="38"/>
        <end position="62"/>
    </location>
</feature>
<dbReference type="GO" id="GO:0003899">
    <property type="term" value="F:DNA-directed RNA polymerase activity"/>
    <property type="evidence" value="ECO:0007669"/>
    <property type="project" value="UniProtKB-UniRule"/>
</dbReference>
<comment type="similarity">
    <text evidence="12 13">Belongs to the DnaG primase family.</text>
</comment>
<dbReference type="Pfam" id="PF13155">
    <property type="entry name" value="Toprim_2"/>
    <property type="match status" value="1"/>
</dbReference>
<dbReference type="InterPro" id="IPR006171">
    <property type="entry name" value="TOPRIM_dom"/>
</dbReference>
<sequence>MLRQELIEDIRSKADIVQVISSYGIDVVKKGKDYVAICPFHQDTHPSMSISVRMQIFKCFACGTAGNVFGFVQQYEKIGFEAAVRKVAKIIGYSSPELDERIAAPRVDEEKRRLLSCIDDLQKYYATMLRTQEGKAAIDYLASRQIDSICIERYGIGYSPKDGKMTADWLLAKDHSPHDIEGIGVALMRNNSISDSNAGRVIFPIKDADGQVVGFSARRIEDDGSAKYKNSPETRLFVKSRILYNYDKAAIPAKREGYVYLLEGFMDVIALNRSGIEPAVALMGTSLTAEHIQMLRRLGCEVRVALDGDAPGQQAMMKIASALSKAKIAFRLVDSGDDKRDPDDLFRQEGAEAVKRRMAKLVDNFDFALGFYANTHSLETSQDKTRVVEAFVPYLNSLPPGIEFENALVRLSKVTGYDPSAIRNLTRLTRGDGLSLEEAKLVKGSLRRNLKAAPQHIERLITAERKVLCYLMESSQAADSYDSKIGNLYDEVNDRVANYILDYREAHPGLEKADASSILDFIKSQAPIEGEEDFDKEASSQIGELAFEDAIDSYTPDNFDECARVIDEEKAKLYSLSEAEKSLRQDDRATQAEKAKQLALERKRLWDSQINAKKP</sequence>
<dbReference type="EC" id="2.7.7.101" evidence="12"/>
<organism evidence="16 17">
    <name type="scientific">Candidatus Alloenteromonas pullistercoris</name>
    <dbReference type="NCBI Taxonomy" id="2840785"/>
    <lineage>
        <taxon>Bacteria</taxon>
        <taxon>Bacillati</taxon>
        <taxon>Bacillota</taxon>
        <taxon>Bacillota incertae sedis</taxon>
        <taxon>Candidatus Alloenteromonas</taxon>
    </lineage>
</organism>
<evidence type="ECO:0000256" key="8">
    <source>
        <dbReference type="ARBA" id="ARBA00022833"/>
    </source>
</evidence>
<evidence type="ECO:0000256" key="5">
    <source>
        <dbReference type="ARBA" id="ARBA00022705"/>
    </source>
</evidence>
<dbReference type="GO" id="GO:1990077">
    <property type="term" value="C:primosome complex"/>
    <property type="evidence" value="ECO:0007669"/>
    <property type="project" value="UniProtKB-KW"/>
</dbReference>
<comment type="domain">
    <text evidence="12">Contains an N-terminal zinc-binding domain, a central core domain that contains the primase activity, and a C-terminal DnaB-binding domain.</text>
</comment>
<keyword evidence="2 12" id="KW-0639">Primosome</keyword>
<dbReference type="Pfam" id="PF08275">
    <property type="entry name" value="DNAG_N"/>
    <property type="match status" value="1"/>
</dbReference>
<dbReference type="GO" id="GO:0003677">
    <property type="term" value="F:DNA binding"/>
    <property type="evidence" value="ECO:0007669"/>
    <property type="project" value="UniProtKB-KW"/>
</dbReference>
<evidence type="ECO:0000256" key="13">
    <source>
        <dbReference type="PIRNR" id="PIRNR002811"/>
    </source>
</evidence>
<dbReference type="SUPFAM" id="SSF57783">
    <property type="entry name" value="Zinc beta-ribbon"/>
    <property type="match status" value="1"/>
</dbReference>
<evidence type="ECO:0000256" key="10">
    <source>
        <dbReference type="ARBA" id="ARBA00023125"/>
    </source>
</evidence>
<evidence type="ECO:0000256" key="7">
    <source>
        <dbReference type="ARBA" id="ARBA00022771"/>
    </source>
</evidence>
<evidence type="ECO:0000256" key="4">
    <source>
        <dbReference type="ARBA" id="ARBA00022695"/>
    </source>
</evidence>
<keyword evidence="5 12" id="KW-0235">DNA replication</keyword>
<dbReference type="Gene3D" id="3.90.580.10">
    <property type="entry name" value="Zinc finger, CHC2-type domain"/>
    <property type="match status" value="1"/>
</dbReference>
<evidence type="ECO:0000256" key="14">
    <source>
        <dbReference type="PIRSR" id="PIRSR002811-1"/>
    </source>
</evidence>
<comment type="catalytic activity">
    <reaction evidence="12">
        <text>ssDNA + n NTP = ssDNA/pppN(pN)n-1 hybrid + (n-1) diphosphate.</text>
        <dbReference type="EC" id="2.7.7.101"/>
    </reaction>
</comment>
<dbReference type="GO" id="GO:0005737">
    <property type="term" value="C:cytoplasm"/>
    <property type="evidence" value="ECO:0007669"/>
    <property type="project" value="TreeGrafter"/>
</dbReference>
<dbReference type="InterPro" id="IPR037068">
    <property type="entry name" value="DNA_primase_core_N_sf"/>
</dbReference>
<evidence type="ECO:0000313" key="17">
    <source>
        <dbReference type="Proteomes" id="UP000823634"/>
    </source>
</evidence>
<dbReference type="AlphaFoldDB" id="A0A9D9DEJ3"/>
<evidence type="ECO:0000313" key="16">
    <source>
        <dbReference type="EMBL" id="MBO8426294.1"/>
    </source>
</evidence>
<dbReference type="InterPro" id="IPR050219">
    <property type="entry name" value="DnaG_primase"/>
</dbReference>
<dbReference type="SUPFAM" id="SSF56731">
    <property type="entry name" value="DNA primase core"/>
    <property type="match status" value="1"/>
</dbReference>
<dbReference type="InterPro" id="IPR036977">
    <property type="entry name" value="DNA_primase_Znf_CHC2"/>
</dbReference>
<keyword evidence="11 12" id="KW-0804">Transcription</keyword>
<dbReference type="GO" id="GO:0000428">
    <property type="term" value="C:DNA-directed RNA polymerase complex"/>
    <property type="evidence" value="ECO:0007669"/>
    <property type="project" value="UniProtKB-KW"/>
</dbReference>
<dbReference type="SMART" id="SM00493">
    <property type="entry name" value="TOPRIM"/>
    <property type="match status" value="1"/>
</dbReference>
<proteinExistence type="inferred from homology"/>
<name>A0A9D9DEJ3_9FIRM</name>
<evidence type="ECO:0000256" key="11">
    <source>
        <dbReference type="ARBA" id="ARBA00023163"/>
    </source>
</evidence>
<keyword evidence="3 12" id="KW-0808">Transferase</keyword>
<dbReference type="InterPro" id="IPR013264">
    <property type="entry name" value="DNAG_N"/>
</dbReference>
<dbReference type="GO" id="GO:0008270">
    <property type="term" value="F:zinc ion binding"/>
    <property type="evidence" value="ECO:0007669"/>
    <property type="project" value="UniProtKB-UniRule"/>
</dbReference>
<protein>
    <recommendedName>
        <fullName evidence="12 13">DNA primase</fullName>
        <ecNumber evidence="12">2.7.7.101</ecNumber>
    </recommendedName>
</protein>
<evidence type="ECO:0000256" key="1">
    <source>
        <dbReference type="ARBA" id="ARBA00022478"/>
    </source>
</evidence>
<comment type="function">
    <text evidence="12 13">RNA polymerase that catalyzes the synthesis of short RNA molecules used as primers for DNA polymerase during DNA replication.</text>
</comment>
<dbReference type="Pfam" id="PF01807">
    <property type="entry name" value="Zn_ribbon_DnaG"/>
    <property type="match status" value="1"/>
</dbReference>
<dbReference type="GO" id="GO:0006269">
    <property type="term" value="P:DNA replication, synthesis of primer"/>
    <property type="evidence" value="ECO:0007669"/>
    <property type="project" value="UniProtKB-UniRule"/>
</dbReference>
<keyword evidence="1 12" id="KW-0240">DNA-directed RNA polymerase</keyword>
<dbReference type="PANTHER" id="PTHR30313">
    <property type="entry name" value="DNA PRIMASE"/>
    <property type="match status" value="1"/>
</dbReference>
<evidence type="ECO:0000256" key="2">
    <source>
        <dbReference type="ARBA" id="ARBA00022515"/>
    </source>
</evidence>
<keyword evidence="8 12" id="KW-0862">Zinc</keyword>
<comment type="caution">
    <text evidence="16">The sequence shown here is derived from an EMBL/GenBank/DDBJ whole genome shotgun (WGS) entry which is preliminary data.</text>
</comment>
<keyword evidence="4 12" id="KW-0548">Nucleotidyltransferase</keyword>
<dbReference type="NCBIfam" id="TIGR01391">
    <property type="entry name" value="dnaG"/>
    <property type="match status" value="1"/>
</dbReference>
<evidence type="ECO:0000256" key="6">
    <source>
        <dbReference type="ARBA" id="ARBA00022723"/>
    </source>
</evidence>
<dbReference type="Gene3D" id="3.90.980.10">
    <property type="entry name" value="DNA primase, catalytic core, N-terminal domain"/>
    <property type="match status" value="1"/>
</dbReference>
<gene>
    <name evidence="12 16" type="primary">dnaG</name>
    <name evidence="16" type="ORF">IAC61_03120</name>
</gene>
<dbReference type="InterPro" id="IPR002694">
    <property type="entry name" value="Znf_CHC2"/>
</dbReference>
<reference evidence="16" key="2">
    <citation type="journal article" date="2021" name="PeerJ">
        <title>Extensive microbial diversity within the chicken gut microbiome revealed by metagenomics and culture.</title>
        <authorList>
            <person name="Gilroy R."/>
            <person name="Ravi A."/>
            <person name="Getino M."/>
            <person name="Pursley I."/>
            <person name="Horton D.L."/>
            <person name="Alikhan N.F."/>
            <person name="Baker D."/>
            <person name="Gharbi K."/>
            <person name="Hall N."/>
            <person name="Watson M."/>
            <person name="Adriaenssens E.M."/>
            <person name="Foster-Nyarko E."/>
            <person name="Jarju S."/>
            <person name="Secka A."/>
            <person name="Antonio M."/>
            <person name="Oren A."/>
            <person name="Chaudhuri R.R."/>
            <person name="La Ragione R."/>
            <person name="Hildebrand F."/>
            <person name="Pallen M.J."/>
        </authorList>
    </citation>
    <scope>NUCLEOTIDE SEQUENCE</scope>
    <source>
        <strain evidence="16">17113</strain>
    </source>
</reference>
<keyword evidence="9" id="KW-0460">Magnesium</keyword>
<evidence type="ECO:0000256" key="9">
    <source>
        <dbReference type="ARBA" id="ARBA00022842"/>
    </source>
</evidence>
<dbReference type="InterPro" id="IPR016136">
    <property type="entry name" value="DNA_helicase_N/primase_C"/>
</dbReference>
<reference evidence="16" key="1">
    <citation type="submission" date="2020-10" db="EMBL/GenBank/DDBJ databases">
        <authorList>
            <person name="Gilroy R."/>
        </authorList>
    </citation>
    <scope>NUCLEOTIDE SEQUENCE</scope>
    <source>
        <strain evidence="16">17113</strain>
    </source>
</reference>
<comment type="subunit">
    <text evidence="12">Monomer. Interacts with DnaB.</text>
</comment>
<dbReference type="PROSITE" id="PS50880">
    <property type="entry name" value="TOPRIM"/>
    <property type="match status" value="1"/>
</dbReference>
<dbReference type="Gene3D" id="1.10.860.10">
    <property type="entry name" value="DNAb Helicase, Chain A"/>
    <property type="match status" value="1"/>
</dbReference>
<evidence type="ECO:0000256" key="3">
    <source>
        <dbReference type="ARBA" id="ARBA00022679"/>
    </source>
</evidence>
<dbReference type="HAMAP" id="MF_00974">
    <property type="entry name" value="DNA_primase_DnaG"/>
    <property type="match status" value="1"/>
</dbReference>
<feature type="domain" description="Toprim" evidence="15">
    <location>
        <begin position="257"/>
        <end position="338"/>
    </location>
</feature>